<sequence length="290" mass="32638">MEEDLRLHSPPFSSDPDSLPEFTRSSSRSSAVTVDTASKDFSHHCSPAPFLDQSTRWTDKQHSRYLSSLEASFVNELHRSMRLRGWIIQNNTDEAHKCRTMQNSLNMPRQSLAQQDGCQKKINLKRIAPMLESTADSHVLAGSQCKLRSVDRSCSLREPNTYNHCLLSNEDIHARCSSTFTKRSSRSLEKQPICCSLQPDMVSSTTEVSDQNFKDEEARSSCITIVKWLKTAKADGSSSDQVVPFGKFHTSDVSTSSNSTPENKGHELLSESPKSYHSPKSDSRYFLRGR</sequence>
<feature type="compositionally biased region" description="Low complexity" evidence="1">
    <location>
        <begin position="9"/>
        <end position="30"/>
    </location>
</feature>
<name>A0A8B8KTS5_ABRPR</name>
<accession>A0A8B8KTS5</accession>
<dbReference type="GO" id="GO:0009409">
    <property type="term" value="P:response to cold"/>
    <property type="evidence" value="ECO:0007669"/>
    <property type="project" value="InterPro"/>
</dbReference>
<dbReference type="AlphaFoldDB" id="A0A8B8KTS5"/>
<proteinExistence type="predicted"/>
<dbReference type="GO" id="GO:0042752">
    <property type="term" value="P:regulation of circadian rhythm"/>
    <property type="evidence" value="ECO:0007669"/>
    <property type="project" value="InterPro"/>
</dbReference>
<reference evidence="2" key="1">
    <citation type="journal article" date="2019" name="Toxins">
        <title>Detection of Abrin-Like and Prepropulchellin-Like Toxin Genes and Transcripts Using Whole Genome Sequencing and Full-Length Transcript Sequencing of Abrus precatorius.</title>
        <authorList>
            <person name="Hovde B.T."/>
            <person name="Daligault H.E."/>
            <person name="Hanschen E.R."/>
            <person name="Kunde Y.A."/>
            <person name="Johnson M.B."/>
            <person name="Starkenburg S.R."/>
            <person name="Johnson S.L."/>
        </authorList>
    </citation>
    <scope>NUCLEOTIDE SEQUENCE [LARGE SCALE GENOMIC DNA]</scope>
</reference>
<keyword evidence="2" id="KW-1185">Reference proteome</keyword>
<feature type="compositionally biased region" description="Basic and acidic residues" evidence="1">
    <location>
        <begin position="279"/>
        <end position="290"/>
    </location>
</feature>
<organism evidence="2 3">
    <name type="scientific">Abrus precatorius</name>
    <name type="common">Indian licorice</name>
    <name type="synonym">Glycine abrus</name>
    <dbReference type="NCBI Taxonomy" id="3816"/>
    <lineage>
        <taxon>Eukaryota</taxon>
        <taxon>Viridiplantae</taxon>
        <taxon>Streptophyta</taxon>
        <taxon>Embryophyta</taxon>
        <taxon>Tracheophyta</taxon>
        <taxon>Spermatophyta</taxon>
        <taxon>Magnoliopsida</taxon>
        <taxon>eudicotyledons</taxon>
        <taxon>Gunneridae</taxon>
        <taxon>Pentapetalae</taxon>
        <taxon>rosids</taxon>
        <taxon>fabids</taxon>
        <taxon>Fabales</taxon>
        <taxon>Fabaceae</taxon>
        <taxon>Papilionoideae</taxon>
        <taxon>50 kb inversion clade</taxon>
        <taxon>NPAAA clade</taxon>
        <taxon>indigoferoid/millettioid clade</taxon>
        <taxon>Abreae</taxon>
        <taxon>Abrus</taxon>
    </lineage>
</organism>
<feature type="region of interest" description="Disordered" evidence="1">
    <location>
        <begin position="1"/>
        <end position="30"/>
    </location>
</feature>
<dbReference type="Proteomes" id="UP000694853">
    <property type="component" value="Unplaced"/>
</dbReference>
<dbReference type="RefSeq" id="XP_027347306.1">
    <property type="nucleotide sequence ID" value="XM_027491505.1"/>
</dbReference>
<dbReference type="GeneID" id="113858758"/>
<gene>
    <name evidence="3" type="primary">LOC113858758</name>
</gene>
<evidence type="ECO:0000313" key="2">
    <source>
        <dbReference type="Proteomes" id="UP000694853"/>
    </source>
</evidence>
<dbReference type="KEGG" id="aprc:113858758"/>
<dbReference type="PANTHER" id="PTHR33676">
    <property type="entry name" value="COLD REGULATED PROTEIN 27"/>
    <property type="match status" value="1"/>
</dbReference>
<dbReference type="InterPro" id="IPR044678">
    <property type="entry name" value="COR27/28"/>
</dbReference>
<evidence type="ECO:0000313" key="3">
    <source>
        <dbReference type="RefSeq" id="XP_027347306.1"/>
    </source>
</evidence>
<feature type="compositionally biased region" description="Polar residues" evidence="1">
    <location>
        <begin position="251"/>
        <end position="262"/>
    </location>
</feature>
<dbReference type="OrthoDB" id="1104553at2759"/>
<protein>
    <submittedName>
        <fullName evidence="3">Uncharacterized protein LOC113858758 isoform X1</fullName>
    </submittedName>
</protein>
<reference evidence="3" key="2">
    <citation type="submission" date="2025-08" db="UniProtKB">
        <authorList>
            <consortium name="RefSeq"/>
        </authorList>
    </citation>
    <scope>IDENTIFICATION</scope>
    <source>
        <tissue evidence="3">Young leaves</tissue>
    </source>
</reference>
<evidence type="ECO:0000256" key="1">
    <source>
        <dbReference type="SAM" id="MobiDB-lite"/>
    </source>
</evidence>
<dbReference type="PANTHER" id="PTHR33676:SF17">
    <property type="entry name" value="COLD-REGULATED PROTEIN 28"/>
    <property type="match status" value="1"/>
</dbReference>
<feature type="region of interest" description="Disordered" evidence="1">
    <location>
        <begin position="236"/>
        <end position="290"/>
    </location>
</feature>